<dbReference type="GO" id="GO:0009426">
    <property type="term" value="C:bacterial-type flagellum basal body, distal rod"/>
    <property type="evidence" value="ECO:0007669"/>
    <property type="project" value="UniProtKB-UniRule"/>
</dbReference>
<evidence type="ECO:0000256" key="5">
    <source>
        <dbReference type="ARBA" id="ARBA00025933"/>
    </source>
</evidence>
<protein>
    <recommendedName>
        <fullName evidence="3 6">Flagellar basal-body rod protein FlgG</fullName>
    </recommendedName>
</protein>
<evidence type="ECO:0000259" key="10">
    <source>
        <dbReference type="Pfam" id="PF22692"/>
    </source>
</evidence>
<dbReference type="SUPFAM" id="SSF117143">
    <property type="entry name" value="Flagellar hook protein flgE"/>
    <property type="match status" value="1"/>
</dbReference>
<sequence length="261" mass="27615">MNLSLYSAATGMEAQQLNLNTIANNLANVNTPGFKRSKIEFQDLLYQKPTRASGTDSGGGNIVPTGLEVGNGSRVAATSKVFTQGQLTSTGEKLDLAIQGDGFFEIQRPDGTFAYTRDGSFKLNAQGQVVTIDGLPVLSGFQAIPAGTEGVAISDNGQVTLTGANGTTTFRLSVTRFANPSGLRSVGGNLYEETAASGTPEIGQPGEQGYGQIMQGYIESSNVNIVEEMVNLIVAQRAYEINSKSIQTSDEMLQNVAQMKR</sequence>
<dbReference type="GO" id="GO:0071978">
    <property type="term" value="P:bacterial-type flagellum-dependent swarming motility"/>
    <property type="evidence" value="ECO:0007669"/>
    <property type="project" value="TreeGrafter"/>
</dbReference>
<evidence type="ECO:0000259" key="8">
    <source>
        <dbReference type="Pfam" id="PF00460"/>
    </source>
</evidence>
<evidence type="ECO:0000256" key="7">
    <source>
        <dbReference type="RuleBase" id="RU362116"/>
    </source>
</evidence>
<dbReference type="NCBIfam" id="TIGR02490">
    <property type="entry name" value="flgF"/>
    <property type="match status" value="1"/>
</dbReference>
<dbReference type="STRING" id="452637.Oter_0397"/>
<feature type="domain" description="Flagellar basal body rod protein N-terminal" evidence="8">
    <location>
        <begin position="5"/>
        <end position="35"/>
    </location>
</feature>
<organism evidence="11 12">
    <name type="scientific">Opitutus terrae (strain DSM 11246 / JCM 15787 / PB90-1)</name>
    <dbReference type="NCBI Taxonomy" id="452637"/>
    <lineage>
        <taxon>Bacteria</taxon>
        <taxon>Pseudomonadati</taxon>
        <taxon>Verrucomicrobiota</taxon>
        <taxon>Opitutia</taxon>
        <taxon>Opitutales</taxon>
        <taxon>Opitutaceae</taxon>
        <taxon>Opitutus</taxon>
    </lineage>
</organism>
<comment type="subunit">
    <text evidence="5">The basal body constitutes a major portion of the flagellar organelle and consists of four rings (L,P,S, and M) mounted on a central rod. The rod consists of about 26 subunits of FlgG in the distal portion, and FlgB, FlgC and FlgF are thought to build up the proximal portion of the rod with about 6 subunits each.</text>
</comment>
<evidence type="ECO:0000259" key="9">
    <source>
        <dbReference type="Pfam" id="PF06429"/>
    </source>
</evidence>
<dbReference type="Pfam" id="PF22692">
    <property type="entry name" value="LlgE_F_G_D1"/>
    <property type="match status" value="1"/>
</dbReference>
<dbReference type="InterPro" id="IPR020013">
    <property type="entry name" value="Flagellar_FlgE/F/G"/>
</dbReference>
<gene>
    <name evidence="11" type="ordered locus">Oter_0397</name>
</gene>
<dbReference type="AlphaFoldDB" id="B1ZR20"/>
<dbReference type="NCBIfam" id="TIGR02488">
    <property type="entry name" value="flgG_G_neg"/>
    <property type="match status" value="1"/>
</dbReference>
<dbReference type="PANTHER" id="PTHR30435:SF19">
    <property type="entry name" value="FLAGELLAR BASAL-BODY ROD PROTEIN FLGG"/>
    <property type="match status" value="1"/>
</dbReference>
<keyword evidence="12" id="KW-1185">Reference proteome</keyword>
<evidence type="ECO:0000313" key="12">
    <source>
        <dbReference type="Proteomes" id="UP000007013"/>
    </source>
</evidence>
<dbReference type="OrthoDB" id="9804559at2"/>
<keyword evidence="11" id="KW-0969">Cilium</keyword>
<dbReference type="KEGG" id="ote:Oter_0397"/>
<keyword evidence="4 7" id="KW-0975">Bacterial flagellum</keyword>
<dbReference type="InterPro" id="IPR019776">
    <property type="entry name" value="Flagellar_basal_body_rod_CS"/>
</dbReference>
<evidence type="ECO:0000256" key="4">
    <source>
        <dbReference type="ARBA" id="ARBA00023143"/>
    </source>
</evidence>
<dbReference type="EMBL" id="CP001032">
    <property type="protein sequence ID" value="ACB73687.1"/>
    <property type="molecule type" value="Genomic_DNA"/>
</dbReference>
<dbReference type="NCBIfam" id="TIGR03506">
    <property type="entry name" value="FlgEFG_subfam"/>
    <property type="match status" value="2"/>
</dbReference>
<dbReference type="PROSITE" id="PS00588">
    <property type="entry name" value="FLAGELLA_BB_ROD"/>
    <property type="match status" value="1"/>
</dbReference>
<dbReference type="Pfam" id="PF00460">
    <property type="entry name" value="Flg_bb_rod"/>
    <property type="match status" value="1"/>
</dbReference>
<accession>B1ZR20</accession>
<keyword evidence="11" id="KW-0966">Cell projection</keyword>
<dbReference type="InterPro" id="IPR037925">
    <property type="entry name" value="FlgE/F/G-like"/>
</dbReference>
<evidence type="ECO:0000256" key="1">
    <source>
        <dbReference type="ARBA" id="ARBA00004117"/>
    </source>
</evidence>
<evidence type="ECO:0000256" key="3">
    <source>
        <dbReference type="ARBA" id="ARBA00017948"/>
    </source>
</evidence>
<dbReference type="Proteomes" id="UP000007013">
    <property type="component" value="Chromosome"/>
</dbReference>
<dbReference type="InterPro" id="IPR012836">
    <property type="entry name" value="FlgF"/>
</dbReference>
<proteinExistence type="inferred from homology"/>
<evidence type="ECO:0000256" key="2">
    <source>
        <dbReference type="ARBA" id="ARBA00009677"/>
    </source>
</evidence>
<dbReference type="InterPro" id="IPR053967">
    <property type="entry name" value="LlgE_F_G-like_D1"/>
</dbReference>
<dbReference type="PANTHER" id="PTHR30435">
    <property type="entry name" value="FLAGELLAR PROTEIN"/>
    <property type="match status" value="1"/>
</dbReference>
<dbReference type="InterPro" id="IPR010930">
    <property type="entry name" value="Flg_bb/hook_C_dom"/>
</dbReference>
<dbReference type="HOGENOM" id="CLU_013687_0_1_0"/>
<dbReference type="RefSeq" id="WP_012373225.1">
    <property type="nucleotide sequence ID" value="NC_010571.1"/>
</dbReference>
<comment type="subcellular location">
    <subcellularLocation>
        <location evidence="1 7">Bacterial flagellum basal body</location>
    </subcellularLocation>
</comment>
<name>B1ZR20_OPITP</name>
<feature type="domain" description="Flagellar basal-body/hook protein C-terminal" evidence="9">
    <location>
        <begin position="214"/>
        <end position="259"/>
    </location>
</feature>
<dbReference type="InterPro" id="IPR012834">
    <property type="entry name" value="FlgG_G_neg"/>
</dbReference>
<dbReference type="Pfam" id="PF06429">
    <property type="entry name" value="Flg_bbr_C"/>
    <property type="match status" value="1"/>
</dbReference>
<feature type="domain" description="Flagellar hook protein FlgE/F/G-like D1" evidence="10">
    <location>
        <begin position="97"/>
        <end position="160"/>
    </location>
</feature>
<dbReference type="eggNOG" id="COG4786">
    <property type="taxonomic scope" value="Bacteria"/>
</dbReference>
<reference evidence="11 12" key="1">
    <citation type="journal article" date="2011" name="J. Bacteriol.">
        <title>Genome sequence of the verrucomicrobium Opitutus terrae PB90-1, an abundant inhabitant of rice paddy soil ecosystems.</title>
        <authorList>
            <person name="van Passel M.W."/>
            <person name="Kant R."/>
            <person name="Palva A."/>
            <person name="Copeland A."/>
            <person name="Lucas S."/>
            <person name="Lapidus A."/>
            <person name="Glavina del Rio T."/>
            <person name="Pitluck S."/>
            <person name="Goltsman E."/>
            <person name="Clum A."/>
            <person name="Sun H."/>
            <person name="Schmutz J."/>
            <person name="Larimer F.W."/>
            <person name="Land M.L."/>
            <person name="Hauser L."/>
            <person name="Kyrpides N."/>
            <person name="Mikhailova N."/>
            <person name="Richardson P.P."/>
            <person name="Janssen P.H."/>
            <person name="de Vos W.M."/>
            <person name="Smidt H."/>
        </authorList>
    </citation>
    <scope>NUCLEOTIDE SEQUENCE [LARGE SCALE GENOMIC DNA]</scope>
    <source>
        <strain evidence="12">DSM 11246 / JCM 15787 / PB90-1</strain>
    </source>
</reference>
<keyword evidence="11" id="KW-0282">Flagellum</keyword>
<comment type="similarity">
    <text evidence="2 7">Belongs to the flagella basal body rod proteins family.</text>
</comment>
<dbReference type="InterPro" id="IPR001444">
    <property type="entry name" value="Flag_bb_rod_N"/>
</dbReference>
<evidence type="ECO:0000256" key="6">
    <source>
        <dbReference type="NCBIfam" id="TIGR02488"/>
    </source>
</evidence>
<evidence type="ECO:0000313" key="11">
    <source>
        <dbReference type="EMBL" id="ACB73687.1"/>
    </source>
</evidence>